<evidence type="ECO:0000256" key="3">
    <source>
        <dbReference type="RuleBase" id="RU003694"/>
    </source>
</evidence>
<dbReference type="PROSITE" id="PS52004">
    <property type="entry name" value="KS3_2"/>
    <property type="match status" value="1"/>
</dbReference>
<keyword evidence="2 3" id="KW-0808">Transferase</keyword>
<evidence type="ECO:0000259" key="4">
    <source>
        <dbReference type="PROSITE" id="PS52004"/>
    </source>
</evidence>
<gene>
    <name evidence="5" type="ORF">LV89_03056</name>
</gene>
<dbReference type="InterPro" id="IPR016039">
    <property type="entry name" value="Thiolase-like"/>
</dbReference>
<dbReference type="GO" id="GO:0005829">
    <property type="term" value="C:cytosol"/>
    <property type="evidence" value="ECO:0007669"/>
    <property type="project" value="TreeGrafter"/>
</dbReference>
<comment type="caution">
    <text evidence="5">The sequence shown here is derived from an EMBL/GenBank/DDBJ whole genome shotgun (WGS) entry which is preliminary data.</text>
</comment>
<name>A0A316E3B2_9BACT</name>
<dbReference type="PANTHER" id="PTHR11712">
    <property type="entry name" value="POLYKETIDE SYNTHASE-RELATED"/>
    <property type="match status" value="1"/>
</dbReference>
<dbReference type="InterPro" id="IPR000794">
    <property type="entry name" value="Beta-ketoacyl_synthase"/>
</dbReference>
<accession>A0A316E3B2</accession>
<dbReference type="EMBL" id="QGGO01000016">
    <property type="protein sequence ID" value="PWK23849.1"/>
    <property type="molecule type" value="Genomic_DNA"/>
</dbReference>
<dbReference type="Gene3D" id="3.40.47.10">
    <property type="match status" value="1"/>
</dbReference>
<organism evidence="5 6">
    <name type="scientific">Arcicella aurantiaca</name>
    <dbReference type="NCBI Taxonomy" id="591202"/>
    <lineage>
        <taxon>Bacteria</taxon>
        <taxon>Pseudomonadati</taxon>
        <taxon>Bacteroidota</taxon>
        <taxon>Cytophagia</taxon>
        <taxon>Cytophagales</taxon>
        <taxon>Flectobacillaceae</taxon>
        <taxon>Arcicella</taxon>
    </lineage>
</organism>
<feature type="domain" description="Ketosynthase family 3 (KS3)" evidence="4">
    <location>
        <begin position="1"/>
        <end position="379"/>
    </location>
</feature>
<evidence type="ECO:0000256" key="2">
    <source>
        <dbReference type="ARBA" id="ARBA00022679"/>
    </source>
</evidence>
<evidence type="ECO:0000256" key="1">
    <source>
        <dbReference type="ARBA" id="ARBA00008467"/>
    </source>
</evidence>
<dbReference type="Proteomes" id="UP000245489">
    <property type="component" value="Unassembled WGS sequence"/>
</dbReference>
<dbReference type="SMART" id="SM00825">
    <property type="entry name" value="PKS_KS"/>
    <property type="match status" value="1"/>
</dbReference>
<keyword evidence="6" id="KW-1185">Reference proteome</keyword>
<dbReference type="InterPro" id="IPR014031">
    <property type="entry name" value="Ketoacyl_synth_C"/>
</dbReference>
<dbReference type="AlphaFoldDB" id="A0A316E3B2"/>
<sequence>MKNTYVIATNVVSPLGFNTEDNFEHIQSQKSGLSFQEFDFTNEPFCVSKMQENVINQRFKVLGDFKDEYSKLEKMCILSVADALKQTKHNCLGKDSVLIFCSTKGNIDLLENIVQNQSFDTGLFLAETAQKIAEFLGFENKPIVVSNACVSGTQGILVGKRFIDAGIYNNVVVLGGDLVTKFTVSGFKAFNALSAEPCQPFDDNRKGVNLGEGAATVILSNKSNENKEQIIVKAGFSSNDATHISAPSRTGQGLLKAIQKISEVSDLEDIDFVSAHGTATRYNDDMESQALARADLNFVPIHSLKGYFGHTLGAAGVLESVMGIASLQHNQTIISKGFEVSGTVQNLNPIKSVEHKPLRSFLKTSSGFGGCNAAVLFSKINL</sequence>
<dbReference type="GO" id="GO:0006633">
    <property type="term" value="P:fatty acid biosynthetic process"/>
    <property type="evidence" value="ECO:0007669"/>
    <property type="project" value="TreeGrafter"/>
</dbReference>
<reference evidence="5 6" key="1">
    <citation type="submission" date="2018-05" db="EMBL/GenBank/DDBJ databases">
        <title>Genomic Encyclopedia of Archaeal and Bacterial Type Strains, Phase II (KMG-II): from individual species to whole genera.</title>
        <authorList>
            <person name="Goeker M."/>
        </authorList>
    </citation>
    <scope>NUCLEOTIDE SEQUENCE [LARGE SCALE GENOMIC DNA]</scope>
    <source>
        <strain evidence="5 6">DSM 22214</strain>
    </source>
</reference>
<evidence type="ECO:0000313" key="5">
    <source>
        <dbReference type="EMBL" id="PWK23849.1"/>
    </source>
</evidence>
<dbReference type="OrthoDB" id="9808669at2"/>
<dbReference type="SUPFAM" id="SSF53901">
    <property type="entry name" value="Thiolase-like"/>
    <property type="match status" value="2"/>
</dbReference>
<dbReference type="RefSeq" id="WP_109743766.1">
    <property type="nucleotide sequence ID" value="NZ_QGGO01000016.1"/>
</dbReference>
<dbReference type="Pfam" id="PF02801">
    <property type="entry name" value="Ketoacyl-synt_C"/>
    <property type="match status" value="1"/>
</dbReference>
<dbReference type="PANTHER" id="PTHR11712:SF320">
    <property type="entry name" value="BETA-KETOACYL SYNTHASE"/>
    <property type="match status" value="1"/>
</dbReference>
<proteinExistence type="inferred from homology"/>
<dbReference type="InterPro" id="IPR020841">
    <property type="entry name" value="PKS_Beta-ketoAc_synthase_dom"/>
</dbReference>
<protein>
    <submittedName>
        <fullName evidence="5">3-oxoacyl-[acyl-carrier-protein] synthase-1</fullName>
    </submittedName>
</protein>
<dbReference type="GO" id="GO:0004315">
    <property type="term" value="F:3-oxoacyl-[acyl-carrier-protein] synthase activity"/>
    <property type="evidence" value="ECO:0007669"/>
    <property type="project" value="TreeGrafter"/>
</dbReference>
<evidence type="ECO:0000313" key="6">
    <source>
        <dbReference type="Proteomes" id="UP000245489"/>
    </source>
</evidence>
<comment type="similarity">
    <text evidence="1 3">Belongs to the thiolase-like superfamily. Beta-ketoacyl-ACP synthases family.</text>
</comment>
<dbReference type="InterPro" id="IPR014030">
    <property type="entry name" value="Ketoacyl_synth_N"/>
</dbReference>
<dbReference type="Pfam" id="PF00109">
    <property type="entry name" value="ketoacyl-synt"/>
    <property type="match status" value="1"/>
</dbReference>